<dbReference type="Proteomes" id="UP000178417">
    <property type="component" value="Unassembled WGS sequence"/>
</dbReference>
<evidence type="ECO:0000313" key="4">
    <source>
        <dbReference type="EMBL" id="OGC22583.1"/>
    </source>
</evidence>
<dbReference type="GO" id="GO:0009103">
    <property type="term" value="P:lipopolysaccharide biosynthetic process"/>
    <property type="evidence" value="ECO:0007669"/>
    <property type="project" value="TreeGrafter"/>
</dbReference>
<protein>
    <recommendedName>
        <fullName evidence="6">Glycosyl transferase family 1 domain-containing protein</fullName>
    </recommendedName>
</protein>
<dbReference type="STRING" id="1802579.A2310_07450"/>
<feature type="domain" description="Glycosyl transferase family 1" evidence="2">
    <location>
        <begin position="195"/>
        <end position="353"/>
    </location>
</feature>
<keyword evidence="1" id="KW-0808">Transferase</keyword>
<accession>A0A1F4SSD3</accession>
<dbReference type="Pfam" id="PF00534">
    <property type="entry name" value="Glycos_transf_1"/>
    <property type="match status" value="1"/>
</dbReference>
<reference evidence="4 5" key="1">
    <citation type="journal article" date="2016" name="Nat. Commun.">
        <title>Thousands of microbial genomes shed light on interconnected biogeochemical processes in an aquifer system.</title>
        <authorList>
            <person name="Anantharaman K."/>
            <person name="Brown C.T."/>
            <person name="Hug L.A."/>
            <person name="Sharon I."/>
            <person name="Castelle C.J."/>
            <person name="Probst A.J."/>
            <person name="Thomas B.C."/>
            <person name="Singh A."/>
            <person name="Wilkins M.J."/>
            <person name="Karaoz U."/>
            <person name="Brodie E.L."/>
            <person name="Williams K.H."/>
            <person name="Hubbard S.S."/>
            <person name="Banfield J.F."/>
        </authorList>
    </citation>
    <scope>NUCLEOTIDE SEQUENCE [LARGE SCALE GENOMIC DNA]</scope>
</reference>
<dbReference type="InterPro" id="IPR028098">
    <property type="entry name" value="Glyco_trans_4-like_N"/>
</dbReference>
<gene>
    <name evidence="4" type="ORF">A2310_07450</name>
</gene>
<dbReference type="SUPFAM" id="SSF53756">
    <property type="entry name" value="UDP-Glycosyltransferase/glycogen phosphorylase"/>
    <property type="match status" value="1"/>
</dbReference>
<evidence type="ECO:0000259" key="3">
    <source>
        <dbReference type="Pfam" id="PF13439"/>
    </source>
</evidence>
<dbReference type="Pfam" id="PF13439">
    <property type="entry name" value="Glyco_transf_4"/>
    <property type="match status" value="1"/>
</dbReference>
<proteinExistence type="predicted"/>
<sequence>MIIGINALSIFPGVSGGGETYLVNLIKHLSIIDKKNQYFLFVNDTNHHLFPGDNNFIKIFCPASKKRLLFRIIWEQLFLPFYVKKHKIDLLFSPTNISPVLWLPSKLVLNICDIYWAHFGECFSRIEYLFLKYLILLSAIKADKIISISEYTKTEIVKYTKASSAKIKAVYLGRGNILDLNVDFNGKEYPLLKKIEGKYILTVGRTHQHKNYINLIAAFKILRKNKGFSCKLVISGIPGRQHNELMAKIKSENLESEIFLTGWVDNHDLYHLYKKAELFVFPSTYEGFGLPLLEAMSFGIPVVCSNITALPEIGGDAVLCFDPLNVNDIAEKISIVLSSDEIKNELIEKGKERVKFFNWEETARQTLKVFEETCNNTAKNRRSLS</sequence>
<evidence type="ECO:0000256" key="1">
    <source>
        <dbReference type="ARBA" id="ARBA00022679"/>
    </source>
</evidence>
<evidence type="ECO:0008006" key="6">
    <source>
        <dbReference type="Google" id="ProtNLM"/>
    </source>
</evidence>
<dbReference type="FunFam" id="3.40.50.2000:FF:000119">
    <property type="entry name" value="Glycosyl transferase group 1"/>
    <property type="match status" value="1"/>
</dbReference>
<dbReference type="PANTHER" id="PTHR46401:SF2">
    <property type="entry name" value="GLYCOSYLTRANSFERASE WBBK-RELATED"/>
    <property type="match status" value="1"/>
</dbReference>
<dbReference type="EMBL" id="MEUB01000027">
    <property type="protein sequence ID" value="OGC22583.1"/>
    <property type="molecule type" value="Genomic_DNA"/>
</dbReference>
<dbReference type="GO" id="GO:0016757">
    <property type="term" value="F:glycosyltransferase activity"/>
    <property type="evidence" value="ECO:0007669"/>
    <property type="project" value="InterPro"/>
</dbReference>
<comment type="caution">
    <text evidence="4">The sequence shown here is derived from an EMBL/GenBank/DDBJ whole genome shotgun (WGS) entry which is preliminary data.</text>
</comment>
<dbReference type="InterPro" id="IPR001296">
    <property type="entry name" value="Glyco_trans_1"/>
</dbReference>
<feature type="domain" description="Glycosyltransferase subfamily 4-like N-terminal" evidence="3">
    <location>
        <begin position="16"/>
        <end position="173"/>
    </location>
</feature>
<dbReference type="Gene3D" id="3.40.50.2000">
    <property type="entry name" value="Glycogen Phosphorylase B"/>
    <property type="match status" value="2"/>
</dbReference>
<dbReference type="PANTHER" id="PTHR46401">
    <property type="entry name" value="GLYCOSYLTRANSFERASE WBBK-RELATED"/>
    <property type="match status" value="1"/>
</dbReference>
<organism evidence="4 5">
    <name type="scientific">candidate division WOR-1 bacterium RIFOXYB2_FULL_37_13</name>
    <dbReference type="NCBI Taxonomy" id="1802579"/>
    <lineage>
        <taxon>Bacteria</taxon>
        <taxon>Bacillati</taxon>
        <taxon>Saganbacteria</taxon>
    </lineage>
</organism>
<evidence type="ECO:0000259" key="2">
    <source>
        <dbReference type="Pfam" id="PF00534"/>
    </source>
</evidence>
<dbReference type="AlphaFoldDB" id="A0A1F4SSD3"/>
<name>A0A1F4SSD3_UNCSA</name>
<evidence type="ECO:0000313" key="5">
    <source>
        <dbReference type="Proteomes" id="UP000178417"/>
    </source>
</evidence>
<dbReference type="CDD" id="cd03809">
    <property type="entry name" value="GT4_MtfB-like"/>
    <property type="match status" value="1"/>
</dbReference>